<feature type="region of interest" description="Disordered" evidence="1">
    <location>
        <begin position="628"/>
        <end position="651"/>
    </location>
</feature>
<gene>
    <name evidence="2" type="primary">AVEN_42790_1</name>
    <name evidence="2" type="ORF">TNIN_229271</name>
</gene>
<sequence length="856" mass="97902">MAFLERCTSQQIATAVLLWNMPVFEQPQLCQTADDCMDLKCLDLILSTTDIFTDAFKTFLKHVIRTHFKEIPKSKLDFLNFIKPRCLLLSRKSNCFYMMLVCSFLGEVVSELYLAFKCCHFMKVAYKCLLCILESRFEEILGTDAGWYELISFCKRMHQFKFPKETKDDESLLQQEFKAAYRCVINFETNQIEVTDLRVSLDESNRDEKNMAESASPEDKKYFISVNSAKTGTQETSVKSFETHQLNTEISTDIEIRDQSPSPSSTEFADILHRDENYSSIENEDTSFKTGHLVLKTQSSDSDQSNSSSSTETVDIFNLDETYISIENQDTSLETRDLDLNTESADIEISDQPRSSSSTEFADILHRDENYSSIENEDTSFKTGHLVLKTQSSDSDQSNSSSSTETVDIFNLDETYISIENQDTSLETRDLDLNTESTDIEISDQPRSSSSIEFADTVHLEESCISIENQDTSFEISHLDLNTEASDIEISDQPRSSSAIEFADTLHLEEGCISIENQDTSFEISHLDLNTGASDIETSNQSHSSSSTEIMGILDLEENYMSIENEDTSFETSHLELNTESADTETSNQSHSSSSTEIADITDLEENYIPNENEDSSFMVGYMDLNTESTDTETSNQSQSSSSTESTDGIHFDENDCYFVHEYRTDREEQYRSLEEQFKWDHGSEEKELYQLITETPDFLSEVVGLLENMKSNSEINIDPNDYDIQVSDTEEIENIERSHTFSKKDSFPREVVLSEKAVESIKEEICKKFYETSKVVRPPDEVTDKNALDFFFDELFKSSDKPECELCSGRGKKYVFNWFERFMESNVNAVSNVFRKFSQYSSTEMGMKYTMMPSW</sequence>
<name>A0A8X7BZB6_9ARAC</name>
<keyword evidence="3" id="KW-1185">Reference proteome</keyword>
<feature type="compositionally biased region" description="Polar residues" evidence="1">
    <location>
        <begin position="577"/>
        <end position="586"/>
    </location>
</feature>
<evidence type="ECO:0000313" key="2">
    <source>
        <dbReference type="EMBL" id="GFY48558.1"/>
    </source>
</evidence>
<accession>A0A8X7BZB6</accession>
<dbReference type="Proteomes" id="UP000886998">
    <property type="component" value="Unassembled WGS sequence"/>
</dbReference>
<comment type="caution">
    <text evidence="2">The sequence shown here is derived from an EMBL/GenBank/DDBJ whole genome shotgun (WGS) entry which is preliminary data.</text>
</comment>
<proteinExistence type="predicted"/>
<dbReference type="EMBL" id="BMAV01006527">
    <property type="protein sequence ID" value="GFY48558.1"/>
    <property type="molecule type" value="Genomic_DNA"/>
</dbReference>
<evidence type="ECO:0000256" key="1">
    <source>
        <dbReference type="SAM" id="MobiDB-lite"/>
    </source>
</evidence>
<protein>
    <submittedName>
        <fullName evidence="2">Uncharacterized protein</fullName>
    </submittedName>
</protein>
<feature type="region of interest" description="Disordered" evidence="1">
    <location>
        <begin position="577"/>
        <end position="601"/>
    </location>
</feature>
<feature type="compositionally biased region" description="Low complexity" evidence="1">
    <location>
        <begin position="628"/>
        <end position="647"/>
    </location>
</feature>
<organism evidence="2 3">
    <name type="scientific">Trichonephila inaurata madagascariensis</name>
    <dbReference type="NCBI Taxonomy" id="2747483"/>
    <lineage>
        <taxon>Eukaryota</taxon>
        <taxon>Metazoa</taxon>
        <taxon>Ecdysozoa</taxon>
        <taxon>Arthropoda</taxon>
        <taxon>Chelicerata</taxon>
        <taxon>Arachnida</taxon>
        <taxon>Araneae</taxon>
        <taxon>Araneomorphae</taxon>
        <taxon>Entelegynae</taxon>
        <taxon>Araneoidea</taxon>
        <taxon>Nephilidae</taxon>
        <taxon>Trichonephila</taxon>
        <taxon>Trichonephila inaurata</taxon>
    </lineage>
</organism>
<evidence type="ECO:0000313" key="3">
    <source>
        <dbReference type="Proteomes" id="UP000886998"/>
    </source>
</evidence>
<dbReference type="AlphaFoldDB" id="A0A8X7BZB6"/>
<reference evidence="2" key="1">
    <citation type="submission" date="2020-08" db="EMBL/GenBank/DDBJ databases">
        <title>Multicomponent nature underlies the extraordinary mechanical properties of spider dragline silk.</title>
        <authorList>
            <person name="Kono N."/>
            <person name="Nakamura H."/>
            <person name="Mori M."/>
            <person name="Yoshida Y."/>
            <person name="Ohtoshi R."/>
            <person name="Malay A.D."/>
            <person name="Moran D.A.P."/>
            <person name="Tomita M."/>
            <person name="Numata K."/>
            <person name="Arakawa K."/>
        </authorList>
    </citation>
    <scope>NUCLEOTIDE SEQUENCE</scope>
</reference>
<dbReference type="OrthoDB" id="6452558at2759"/>